<keyword evidence="11" id="KW-0804">Transcription</keyword>
<comment type="subcellular location">
    <subcellularLocation>
        <location evidence="2">Cytoplasm</location>
    </subcellularLocation>
</comment>
<evidence type="ECO:0000256" key="6">
    <source>
        <dbReference type="ARBA" id="ARBA00023004"/>
    </source>
</evidence>
<evidence type="ECO:0000256" key="1">
    <source>
        <dbReference type="ARBA" id="ARBA00001966"/>
    </source>
</evidence>
<comment type="caution">
    <text evidence="13">The sequence shown here is derived from an EMBL/GenBank/DDBJ whole genome shotgun (WGS) entry which is preliminary data.</text>
</comment>
<keyword evidence="7" id="KW-0411">Iron-sulfur</keyword>
<dbReference type="PROSITE" id="PS51674">
    <property type="entry name" value="4FE4S_WBL"/>
    <property type="match status" value="1"/>
</dbReference>
<keyword evidence="9" id="KW-0238">DNA-binding</keyword>
<evidence type="ECO:0000256" key="9">
    <source>
        <dbReference type="ARBA" id="ARBA00023125"/>
    </source>
</evidence>
<dbReference type="Proteomes" id="UP000195105">
    <property type="component" value="Unassembled WGS sequence"/>
</dbReference>
<evidence type="ECO:0000313" key="13">
    <source>
        <dbReference type="EMBL" id="OUD03351.1"/>
    </source>
</evidence>
<accession>A0A243S8V2</accession>
<evidence type="ECO:0000256" key="4">
    <source>
        <dbReference type="ARBA" id="ARBA00022485"/>
    </source>
</evidence>
<evidence type="ECO:0000256" key="11">
    <source>
        <dbReference type="ARBA" id="ARBA00023163"/>
    </source>
</evidence>
<reference evidence="13 14" key="1">
    <citation type="submission" date="2017-05" db="EMBL/GenBank/DDBJ databases">
        <title>Biotechnological potential of actinobacteria isolated from South African environments.</title>
        <authorList>
            <person name="Le Roes-Hill M."/>
            <person name="Prins A."/>
            <person name="Durrell K.A."/>
        </authorList>
    </citation>
    <scope>NUCLEOTIDE SEQUENCE [LARGE SCALE GENOMIC DNA]</scope>
    <source>
        <strain evidence="13 14">HMC13</strain>
    </source>
</reference>
<dbReference type="GO" id="GO:0003677">
    <property type="term" value="F:DNA binding"/>
    <property type="evidence" value="ECO:0007669"/>
    <property type="project" value="UniProtKB-KW"/>
</dbReference>
<evidence type="ECO:0000256" key="2">
    <source>
        <dbReference type="ARBA" id="ARBA00004496"/>
    </source>
</evidence>
<keyword evidence="5" id="KW-0479">Metal-binding</keyword>
<keyword evidence="14" id="KW-1185">Reference proteome</keyword>
<dbReference type="Pfam" id="PF02467">
    <property type="entry name" value="Whib"/>
    <property type="match status" value="1"/>
</dbReference>
<evidence type="ECO:0000259" key="12">
    <source>
        <dbReference type="PROSITE" id="PS51674"/>
    </source>
</evidence>
<evidence type="ECO:0000256" key="8">
    <source>
        <dbReference type="ARBA" id="ARBA00023015"/>
    </source>
</evidence>
<dbReference type="GO" id="GO:0045454">
    <property type="term" value="P:cell redox homeostasis"/>
    <property type="evidence" value="ECO:0007669"/>
    <property type="project" value="TreeGrafter"/>
</dbReference>
<dbReference type="InterPro" id="IPR034768">
    <property type="entry name" value="4FE4S_WBL"/>
</dbReference>
<dbReference type="PANTHER" id="PTHR38839">
    <property type="entry name" value="TRANSCRIPTIONAL REGULATOR WHID-RELATED"/>
    <property type="match status" value="1"/>
</dbReference>
<keyword evidence="4" id="KW-0004">4Fe-4S</keyword>
<dbReference type="EMBL" id="NGFN01000043">
    <property type="protein sequence ID" value="OUD03351.1"/>
    <property type="molecule type" value="Genomic_DNA"/>
</dbReference>
<evidence type="ECO:0000256" key="7">
    <source>
        <dbReference type="ARBA" id="ARBA00023014"/>
    </source>
</evidence>
<proteinExistence type="inferred from homology"/>
<sequence length="80" mass="8463">MSAGRYAWMTSALCAQADPDTWTEGLAGGGSQTAKRICADCPVIAECDQHRAALETHDGATVRGVWGGLSQNQRRQQTAA</sequence>
<gene>
    <name evidence="13" type="ORF">CA983_10095</name>
</gene>
<organism evidence="13 14">
    <name type="scientific">Streptomyces swartbergensis</name>
    <dbReference type="NCBI Taxonomy" id="487165"/>
    <lineage>
        <taxon>Bacteria</taxon>
        <taxon>Bacillati</taxon>
        <taxon>Actinomycetota</taxon>
        <taxon>Actinomycetes</taxon>
        <taxon>Kitasatosporales</taxon>
        <taxon>Streptomycetaceae</taxon>
        <taxon>Streptomyces</taxon>
    </lineage>
</organism>
<dbReference type="PANTHER" id="PTHR38839:SF4">
    <property type="entry name" value="TRANSCRIPTIONAL REGULATOR WHIB"/>
    <property type="match status" value="1"/>
</dbReference>
<protein>
    <recommendedName>
        <fullName evidence="12">4Fe-4S Wbl-type domain-containing protein</fullName>
    </recommendedName>
</protein>
<evidence type="ECO:0000313" key="14">
    <source>
        <dbReference type="Proteomes" id="UP000195105"/>
    </source>
</evidence>
<keyword evidence="6" id="KW-0408">Iron</keyword>
<keyword evidence="10" id="KW-1015">Disulfide bond</keyword>
<keyword evidence="8" id="KW-0805">Transcription regulation</keyword>
<evidence type="ECO:0000256" key="3">
    <source>
        <dbReference type="ARBA" id="ARBA00006597"/>
    </source>
</evidence>
<comment type="similarity">
    <text evidence="3">Belongs to the WhiB family.</text>
</comment>
<evidence type="ECO:0000256" key="5">
    <source>
        <dbReference type="ARBA" id="ARBA00022723"/>
    </source>
</evidence>
<name>A0A243S8V2_9ACTN</name>
<dbReference type="GO" id="GO:0045892">
    <property type="term" value="P:negative regulation of DNA-templated transcription"/>
    <property type="evidence" value="ECO:0007669"/>
    <property type="project" value="TreeGrafter"/>
</dbReference>
<dbReference type="AlphaFoldDB" id="A0A243S8V2"/>
<comment type="cofactor">
    <cofactor evidence="1">
        <name>[4Fe-4S] cluster</name>
        <dbReference type="ChEBI" id="CHEBI:49883"/>
    </cofactor>
</comment>
<dbReference type="GO" id="GO:0051539">
    <property type="term" value="F:4 iron, 4 sulfur cluster binding"/>
    <property type="evidence" value="ECO:0007669"/>
    <property type="project" value="UniProtKB-KW"/>
</dbReference>
<evidence type="ECO:0000256" key="10">
    <source>
        <dbReference type="ARBA" id="ARBA00023157"/>
    </source>
</evidence>
<dbReference type="GO" id="GO:0047134">
    <property type="term" value="F:protein-disulfide reductase [NAD(P)H] activity"/>
    <property type="evidence" value="ECO:0007669"/>
    <property type="project" value="TreeGrafter"/>
</dbReference>
<dbReference type="InterPro" id="IPR003482">
    <property type="entry name" value="Whib"/>
</dbReference>
<dbReference type="GO" id="GO:0046872">
    <property type="term" value="F:metal ion binding"/>
    <property type="evidence" value="ECO:0007669"/>
    <property type="project" value="UniProtKB-KW"/>
</dbReference>
<feature type="domain" description="4Fe-4S Wbl-type" evidence="12">
    <location>
        <begin position="13"/>
        <end position="76"/>
    </location>
</feature>
<dbReference type="RefSeq" id="WP_086600534.1">
    <property type="nucleotide sequence ID" value="NZ_NGFN01000043.1"/>
</dbReference>
<dbReference type="GO" id="GO:0005737">
    <property type="term" value="C:cytoplasm"/>
    <property type="evidence" value="ECO:0007669"/>
    <property type="project" value="UniProtKB-SubCell"/>
</dbReference>